<organism evidence="1 2">
    <name type="scientific">Nicotiana tabacum</name>
    <name type="common">Common tobacco</name>
    <dbReference type="NCBI Taxonomy" id="4097"/>
    <lineage>
        <taxon>Eukaryota</taxon>
        <taxon>Viridiplantae</taxon>
        <taxon>Streptophyta</taxon>
        <taxon>Embryophyta</taxon>
        <taxon>Tracheophyta</taxon>
        <taxon>Spermatophyta</taxon>
        <taxon>Magnoliopsida</taxon>
        <taxon>eudicotyledons</taxon>
        <taxon>Gunneridae</taxon>
        <taxon>Pentapetalae</taxon>
        <taxon>asterids</taxon>
        <taxon>lamiids</taxon>
        <taxon>Solanales</taxon>
        <taxon>Solanaceae</taxon>
        <taxon>Nicotianoideae</taxon>
        <taxon>Nicotianeae</taxon>
        <taxon>Nicotiana</taxon>
    </lineage>
</organism>
<name>A0AC58URM9_TOBAC</name>
<evidence type="ECO:0000313" key="1">
    <source>
        <dbReference type="Proteomes" id="UP000790787"/>
    </source>
</evidence>
<reference evidence="1" key="1">
    <citation type="journal article" date="2014" name="Nat. Commun.">
        <title>The tobacco genome sequence and its comparison with those of tomato and potato.</title>
        <authorList>
            <person name="Sierro N."/>
            <person name="Battey J.N."/>
            <person name="Ouadi S."/>
            <person name="Bakaher N."/>
            <person name="Bovet L."/>
            <person name="Willig A."/>
            <person name="Goepfert S."/>
            <person name="Peitsch M.C."/>
            <person name="Ivanov N.V."/>
        </authorList>
    </citation>
    <scope>NUCLEOTIDE SEQUENCE [LARGE SCALE GENOMIC DNA]</scope>
</reference>
<reference evidence="2" key="2">
    <citation type="submission" date="2025-08" db="UniProtKB">
        <authorList>
            <consortium name="RefSeq"/>
        </authorList>
    </citation>
    <scope>IDENTIFICATION</scope>
    <source>
        <tissue evidence="2">Leaf</tissue>
    </source>
</reference>
<protein>
    <submittedName>
        <fullName evidence="2">Uncharacterized protein LOC142182104</fullName>
    </submittedName>
</protein>
<proteinExistence type="predicted"/>
<keyword evidence="1" id="KW-1185">Reference proteome</keyword>
<gene>
    <name evidence="2" type="primary">LOC142182104</name>
</gene>
<sequence length="267" mass="30592">MKNEEGVVVPKTRADCTAEDLKKWEKNAKAKKWLVCGLGPDEYSMIQSCTTAKEIWDTLQVDHEGTPQVKRSRGTLLYSQYENFTMKIILEEDKDEKILTRVLLVSWESKITVIQESKNIATFGLDKLIGNLTAYELRRQTMNMDTPKKERSLALIIAEGSDLEDDEIAMITREFKKYLMRGKGSSRGTTFNKSRAPDKQTNEGCYKCDEYSEDEAEEEQALMAIGESDDEQEVQVKGRSQIWYMDSGCSKHMTGNKDQFFSLEDLK</sequence>
<dbReference type="Proteomes" id="UP000790787">
    <property type="component" value="Chromosome 6"/>
</dbReference>
<dbReference type="RefSeq" id="XP_075112137.1">
    <property type="nucleotide sequence ID" value="XM_075256036.1"/>
</dbReference>
<evidence type="ECO:0000313" key="2">
    <source>
        <dbReference type="RefSeq" id="XP_075112137.1"/>
    </source>
</evidence>
<accession>A0AC58URM9</accession>